<dbReference type="Proteomes" id="UP000538075">
    <property type="component" value="Unassembled WGS sequence"/>
</dbReference>
<gene>
    <name evidence="5" type="ORF">FHK98_04635</name>
</gene>
<dbReference type="AlphaFoldDB" id="A0A838WLR0"/>
<dbReference type="EMBL" id="VDFG01000308">
    <property type="protein sequence ID" value="MBA4465100.1"/>
    <property type="molecule type" value="Genomic_DNA"/>
</dbReference>
<keyword evidence="5" id="KW-0315">Glutamine amidotransferase</keyword>
<dbReference type="InterPro" id="IPR029062">
    <property type="entry name" value="Class_I_gatase-like"/>
</dbReference>
<reference evidence="5 6" key="1">
    <citation type="journal article" date="2020" name="J. Appl. Phycol.">
        <title>Morphological changes and genome evolution in Raphidiopsis raciborskii CS-506 after 23 years in culture.</title>
        <authorList>
            <person name="Willis A."/>
            <person name="Bent S.J."/>
            <person name="Jameson I.D."/>
        </authorList>
    </citation>
    <scope>NUCLEOTIDE SEQUENCE [LARGE SCALE GENOMIC DNA]</scope>
    <source>
        <strain evidence="5 6">CS-506_A</strain>
    </source>
</reference>
<dbReference type="Pfam" id="PF03575">
    <property type="entry name" value="Peptidase_S51"/>
    <property type="match status" value="1"/>
</dbReference>
<name>A0A838WLR0_9CYAN</name>
<keyword evidence="4" id="KW-0720">Serine protease</keyword>
<dbReference type="GO" id="GO:0016740">
    <property type="term" value="F:transferase activity"/>
    <property type="evidence" value="ECO:0007669"/>
    <property type="project" value="UniProtKB-KW"/>
</dbReference>
<evidence type="ECO:0000256" key="4">
    <source>
        <dbReference type="ARBA" id="ARBA00022825"/>
    </source>
</evidence>
<evidence type="ECO:0000313" key="6">
    <source>
        <dbReference type="Proteomes" id="UP000538075"/>
    </source>
</evidence>
<comment type="caution">
    <text evidence="5">The sequence shown here is derived from an EMBL/GenBank/DDBJ whole genome shotgun (WGS) entry which is preliminary data.</text>
</comment>
<dbReference type="GO" id="GO:0006508">
    <property type="term" value="P:proteolysis"/>
    <property type="evidence" value="ECO:0007669"/>
    <property type="project" value="UniProtKB-KW"/>
</dbReference>
<dbReference type="GO" id="GO:0008236">
    <property type="term" value="F:serine-type peptidase activity"/>
    <property type="evidence" value="ECO:0007669"/>
    <property type="project" value="UniProtKB-KW"/>
</dbReference>
<comment type="similarity">
    <text evidence="1">Belongs to the peptidase S51 family.</text>
</comment>
<dbReference type="SUPFAM" id="SSF52317">
    <property type="entry name" value="Class I glutamine amidotransferase-like"/>
    <property type="match status" value="1"/>
</dbReference>
<dbReference type="PANTHER" id="PTHR36175">
    <property type="entry name" value="CYANOPHYCINASE"/>
    <property type="match status" value="1"/>
</dbReference>
<protein>
    <submittedName>
        <fullName evidence="5">Type 1 glutamine amidotransferase-like domain-containing protein</fullName>
    </submittedName>
</protein>
<evidence type="ECO:0000256" key="2">
    <source>
        <dbReference type="ARBA" id="ARBA00022670"/>
    </source>
</evidence>
<evidence type="ECO:0000256" key="1">
    <source>
        <dbReference type="ARBA" id="ARBA00006534"/>
    </source>
</evidence>
<keyword evidence="2" id="KW-0645">Protease</keyword>
<sequence length="345" mass="39114">MAKWLKTAIDILLKMGTSLLSHLKANFKRYLEKIDRDVTLSAGKSYPYNKCAQSQLAGPVHNLGGGGVDVDDGIQWMINQVRGGDNSDQKVNVLVVRASGNDNYNELIYRMRGVNYVKTLIVKNRQEANRNDIFDQVRNAGVIFFAGGDQCEYIRHWKNTKLEAAIKSVYDKGGAVGGTSAGAMIQSEFVYDSCACEESIETWEALSDPYRNITFTYNFFQWKYLKRTVIDTHFDERKRMGRIMVFIARQIQDGISKDALGIAISEQTSLLVDKNGMAKVAGRGAVYFVLGDHPPQVCQPGQPLTYHEYKIWRLIRGETFNLKHPPSTGYYFRSVKRGKFDRDPY</sequence>
<keyword evidence="3" id="KW-0378">Hydrolase</keyword>
<organism evidence="5 6">
    <name type="scientific">Cylindrospermopsis raciborskii CS-506_A</name>
    <dbReference type="NCBI Taxonomy" id="2585140"/>
    <lineage>
        <taxon>Bacteria</taxon>
        <taxon>Bacillati</taxon>
        <taxon>Cyanobacteriota</taxon>
        <taxon>Cyanophyceae</taxon>
        <taxon>Nostocales</taxon>
        <taxon>Aphanizomenonaceae</taxon>
        <taxon>Cylindrospermopsis</taxon>
    </lineage>
</organism>
<dbReference type="Gene3D" id="3.40.50.880">
    <property type="match status" value="1"/>
</dbReference>
<proteinExistence type="inferred from homology"/>
<dbReference type="CDD" id="cd03145">
    <property type="entry name" value="GAT1_cyanophycinase"/>
    <property type="match status" value="1"/>
</dbReference>
<dbReference type="PANTHER" id="PTHR36175:SF1">
    <property type="entry name" value="CYANOPHYCINASE"/>
    <property type="match status" value="1"/>
</dbReference>
<evidence type="ECO:0000313" key="5">
    <source>
        <dbReference type="EMBL" id="MBA4465100.1"/>
    </source>
</evidence>
<dbReference type="InterPro" id="IPR005320">
    <property type="entry name" value="Peptidase_S51"/>
</dbReference>
<evidence type="ECO:0000256" key="3">
    <source>
        <dbReference type="ARBA" id="ARBA00022801"/>
    </source>
</evidence>
<keyword evidence="5" id="KW-0808">Transferase</keyword>
<accession>A0A838WLR0</accession>